<proteinExistence type="predicted"/>
<comment type="caution">
    <text evidence="2">The sequence shown here is derived from an EMBL/GenBank/DDBJ whole genome shotgun (WGS) entry which is preliminary data.</text>
</comment>
<reference evidence="2 3" key="1">
    <citation type="submission" date="2020-03" db="EMBL/GenBank/DDBJ databases">
        <title>Roseomonas selenitidurans sp. nov. isolated from urban soil.</title>
        <authorList>
            <person name="Liu H."/>
        </authorList>
    </citation>
    <scope>NUCLEOTIDE SEQUENCE [LARGE SCALE GENOMIC DNA]</scope>
    <source>
        <strain evidence="2 3">BU-1</strain>
    </source>
</reference>
<feature type="domain" description="YjiS-like" evidence="1">
    <location>
        <begin position="9"/>
        <end position="32"/>
    </location>
</feature>
<dbReference type="InterPro" id="IPR009506">
    <property type="entry name" value="YjiS-like"/>
</dbReference>
<protein>
    <submittedName>
        <fullName evidence="2">DUF1127 domain-containing protein</fullName>
    </submittedName>
</protein>
<evidence type="ECO:0000259" key="1">
    <source>
        <dbReference type="Pfam" id="PF06568"/>
    </source>
</evidence>
<gene>
    <name evidence="2" type="ORF">HEQ75_16385</name>
</gene>
<dbReference type="EMBL" id="JAAVNE010000027">
    <property type="protein sequence ID" value="NKC32444.1"/>
    <property type="molecule type" value="Genomic_DNA"/>
</dbReference>
<name>A0ABX1E5I0_9PROT</name>
<accession>A0ABX1E5I0</accession>
<evidence type="ECO:0000313" key="2">
    <source>
        <dbReference type="EMBL" id="NKC32444.1"/>
    </source>
</evidence>
<organism evidence="2 3">
    <name type="scientific">Falsiroseomonas selenitidurans</name>
    <dbReference type="NCBI Taxonomy" id="2716335"/>
    <lineage>
        <taxon>Bacteria</taxon>
        <taxon>Pseudomonadati</taxon>
        <taxon>Pseudomonadota</taxon>
        <taxon>Alphaproteobacteria</taxon>
        <taxon>Acetobacterales</taxon>
        <taxon>Roseomonadaceae</taxon>
        <taxon>Falsiroseomonas</taxon>
    </lineage>
</organism>
<sequence length="48" mass="5445">MGVMLRIITTRRQLAAMDDRMLKDIGLSRADAVYESGRLPWDIGPRAQ</sequence>
<keyword evidence="3" id="KW-1185">Reference proteome</keyword>
<dbReference type="Pfam" id="PF06568">
    <property type="entry name" value="YjiS-like"/>
    <property type="match status" value="1"/>
</dbReference>
<evidence type="ECO:0000313" key="3">
    <source>
        <dbReference type="Proteomes" id="UP000787635"/>
    </source>
</evidence>
<dbReference type="Proteomes" id="UP000787635">
    <property type="component" value="Unassembled WGS sequence"/>
</dbReference>